<dbReference type="GO" id="GO:0004519">
    <property type="term" value="F:endonuclease activity"/>
    <property type="evidence" value="ECO:0007669"/>
    <property type="project" value="UniProtKB-KW"/>
</dbReference>
<proteinExistence type="predicted"/>
<dbReference type="Proteomes" id="UP001422074">
    <property type="component" value="Unassembled WGS sequence"/>
</dbReference>
<dbReference type="EC" id="3.1.21.-" evidence="3"/>
<keyword evidence="3" id="KW-0378">Hydrolase</keyword>
<protein>
    <submittedName>
        <fullName evidence="3">Restriction endonuclease</fullName>
        <ecNumber evidence="3">3.1.21.-</ecNumber>
    </submittedName>
</protein>
<feature type="domain" description="Restriction endonuclease type IV Mrr" evidence="2">
    <location>
        <begin position="192"/>
        <end position="267"/>
    </location>
</feature>
<dbReference type="InterPro" id="IPR007560">
    <property type="entry name" value="Restrct_endonuc_IV_Mrr"/>
</dbReference>
<evidence type="ECO:0000313" key="3">
    <source>
        <dbReference type="EMBL" id="MEN2743348.1"/>
    </source>
</evidence>
<feature type="region of interest" description="Disordered" evidence="1">
    <location>
        <begin position="141"/>
        <end position="161"/>
    </location>
</feature>
<keyword evidence="3" id="KW-0255">Endonuclease</keyword>
<name>A0ABU9WW01_9MICC</name>
<keyword evidence="4" id="KW-1185">Reference proteome</keyword>
<dbReference type="Pfam" id="PF04471">
    <property type="entry name" value="Mrr_cat"/>
    <property type="match status" value="1"/>
</dbReference>
<evidence type="ECO:0000259" key="2">
    <source>
        <dbReference type="Pfam" id="PF04471"/>
    </source>
</evidence>
<evidence type="ECO:0000313" key="4">
    <source>
        <dbReference type="Proteomes" id="UP001422074"/>
    </source>
</evidence>
<dbReference type="GO" id="GO:0016787">
    <property type="term" value="F:hydrolase activity"/>
    <property type="evidence" value="ECO:0007669"/>
    <property type="project" value="UniProtKB-KW"/>
</dbReference>
<reference evidence="3 4" key="1">
    <citation type="submission" date="2024-05" db="EMBL/GenBank/DDBJ databases">
        <title>Sinomonas sp. nov., isolated from a waste landfill.</title>
        <authorList>
            <person name="Zhao Y."/>
        </authorList>
    </citation>
    <scope>NUCLEOTIDE SEQUENCE [LARGE SCALE GENOMIC DNA]</scope>
    <source>
        <strain evidence="3 4">CCTCC AB2014300</strain>
    </source>
</reference>
<dbReference type="RefSeq" id="WP_345882842.1">
    <property type="nucleotide sequence ID" value="NZ_JBDFRB010000001.1"/>
</dbReference>
<gene>
    <name evidence="3" type="ORF">ABCQ75_02185</name>
</gene>
<sequence>MNRLLSQDPRTMWAWSEYENSDLALPVDDNAARQVLEAIPEGDHVEVFGAVTVGKQSDWRATSIPEDAYFAARAFNAWIIPSRGWRPLVIPASTTRHTANVHGPQLSQGSFRVDSGGELCAYGDHQAVEWFDQGAGSSILRLPDSPAAPTPPSLGGGAAGTSTAGLGGRAGLLGDWRTAEDVARWHMSGPLGFFGARLTGGVSDRGVDVEHPEAAAQVKMQATPVGAPQIRQLRGTRPQLGAHLFYSTSGYTSAALEEAAETGVALFAVGDDARVLPVGGRAEALVLDGHRRRGGDDAVVAAYVQEVTSRIGRAARNHASPESIDHLRRVHGKDRAHRAIRYLVGAMEALEEAPAIGGAPHREVLGHFRNADLRAAFSCTALGLPYPGDRPAVEAPKRRTAADFY</sequence>
<organism evidence="3 4">
    <name type="scientific">Sinomonas halotolerans</name>
    <dbReference type="NCBI Taxonomy" id="1644133"/>
    <lineage>
        <taxon>Bacteria</taxon>
        <taxon>Bacillati</taxon>
        <taxon>Actinomycetota</taxon>
        <taxon>Actinomycetes</taxon>
        <taxon>Micrococcales</taxon>
        <taxon>Micrococcaceae</taxon>
        <taxon>Sinomonas</taxon>
    </lineage>
</organism>
<keyword evidence="3" id="KW-0540">Nuclease</keyword>
<evidence type="ECO:0000256" key="1">
    <source>
        <dbReference type="SAM" id="MobiDB-lite"/>
    </source>
</evidence>
<dbReference type="EMBL" id="JBDFRB010000001">
    <property type="protein sequence ID" value="MEN2743348.1"/>
    <property type="molecule type" value="Genomic_DNA"/>
</dbReference>
<comment type="caution">
    <text evidence="3">The sequence shown here is derived from an EMBL/GenBank/DDBJ whole genome shotgun (WGS) entry which is preliminary data.</text>
</comment>
<accession>A0ABU9WW01</accession>